<dbReference type="OrthoDB" id="10258888at2759"/>
<name>A0A2G8L6V2_STIJA</name>
<comment type="caution">
    <text evidence="5">The sequence shown here is derived from an EMBL/GenBank/DDBJ whole genome shotgun (WGS) entry which is preliminary data.</text>
</comment>
<dbReference type="AlphaFoldDB" id="A0A2G8L6V2"/>
<feature type="repeat" description="ANK" evidence="3">
    <location>
        <begin position="126"/>
        <end position="158"/>
    </location>
</feature>
<feature type="domain" description="SOCS box" evidence="4">
    <location>
        <begin position="224"/>
        <end position="267"/>
    </location>
</feature>
<evidence type="ECO:0000256" key="3">
    <source>
        <dbReference type="PROSITE-ProRule" id="PRU00023"/>
    </source>
</evidence>
<dbReference type="Gene3D" id="1.25.40.20">
    <property type="entry name" value="Ankyrin repeat-containing domain"/>
    <property type="match status" value="1"/>
</dbReference>
<proteinExistence type="predicted"/>
<keyword evidence="6" id="KW-1185">Reference proteome</keyword>
<evidence type="ECO:0000256" key="1">
    <source>
        <dbReference type="ARBA" id="ARBA00022737"/>
    </source>
</evidence>
<dbReference type="InterPro" id="IPR001496">
    <property type="entry name" value="SOCS_box"/>
</dbReference>
<dbReference type="PANTHER" id="PTHR24180">
    <property type="entry name" value="CYCLIN-DEPENDENT KINASE INHIBITOR 2C-RELATED"/>
    <property type="match status" value="1"/>
</dbReference>
<evidence type="ECO:0000313" key="6">
    <source>
        <dbReference type="Proteomes" id="UP000230750"/>
    </source>
</evidence>
<evidence type="ECO:0000259" key="4">
    <source>
        <dbReference type="PROSITE" id="PS50225"/>
    </source>
</evidence>
<sequence length="267" mass="29708">MRFYRLGSSQDTVEEILREGADVNHVHGLCLPLHCACSVGNPAVVELLLDYGAEVNAIDGFGRSAMHCAAEGSTDCLQVLVSHGGDVDISDNNRNRPLHWAAYRNKDKSVRFLLEHGALVNEPDMFYNTPLHWATMKSSLEAIRVLLDFGAEVTVRNDSGHSPVLKAAHMFTAGLSTEREWEVLNLLLKAAGNVRICDDDGQIPQNIFQDTDLMKLLIPVCYTPRSLSQLCRYNIRKSVGEGHVNKLIMELPLPDSLLRYLLLLSKE</sequence>
<dbReference type="Pfam" id="PF12796">
    <property type="entry name" value="Ank_2"/>
    <property type="match status" value="1"/>
</dbReference>
<dbReference type="PROSITE" id="PS50088">
    <property type="entry name" value="ANK_REPEAT"/>
    <property type="match status" value="3"/>
</dbReference>
<keyword evidence="1" id="KW-0677">Repeat</keyword>
<dbReference type="InterPro" id="IPR051637">
    <property type="entry name" value="Ank_repeat_dom-contain_49"/>
</dbReference>
<organism evidence="5 6">
    <name type="scientific">Stichopus japonicus</name>
    <name type="common">Sea cucumber</name>
    <dbReference type="NCBI Taxonomy" id="307972"/>
    <lineage>
        <taxon>Eukaryota</taxon>
        <taxon>Metazoa</taxon>
        <taxon>Echinodermata</taxon>
        <taxon>Eleutherozoa</taxon>
        <taxon>Echinozoa</taxon>
        <taxon>Holothuroidea</taxon>
        <taxon>Aspidochirotacea</taxon>
        <taxon>Aspidochirotida</taxon>
        <taxon>Stichopodidae</taxon>
        <taxon>Apostichopus</taxon>
    </lineage>
</organism>
<dbReference type="SMART" id="SM00969">
    <property type="entry name" value="SOCS_box"/>
    <property type="match status" value="1"/>
</dbReference>
<dbReference type="GO" id="GO:0035556">
    <property type="term" value="P:intracellular signal transduction"/>
    <property type="evidence" value="ECO:0007669"/>
    <property type="project" value="InterPro"/>
</dbReference>
<evidence type="ECO:0000313" key="5">
    <source>
        <dbReference type="EMBL" id="PIK55993.1"/>
    </source>
</evidence>
<dbReference type="PROSITE" id="PS50225">
    <property type="entry name" value="SOCS"/>
    <property type="match status" value="1"/>
</dbReference>
<dbReference type="Pfam" id="PF00023">
    <property type="entry name" value="Ank"/>
    <property type="match status" value="1"/>
</dbReference>
<dbReference type="SMART" id="SM00248">
    <property type="entry name" value="ANK"/>
    <property type="match status" value="5"/>
</dbReference>
<dbReference type="SUPFAM" id="SSF48403">
    <property type="entry name" value="Ankyrin repeat"/>
    <property type="match status" value="1"/>
</dbReference>
<feature type="repeat" description="ANK" evidence="3">
    <location>
        <begin position="32"/>
        <end position="60"/>
    </location>
</feature>
<dbReference type="InterPro" id="IPR036036">
    <property type="entry name" value="SOCS_box-like_dom_sf"/>
</dbReference>
<dbReference type="FunFam" id="1.10.750.20:FF:000001">
    <property type="entry name" value="Ankyrin repeat and SOCS box containing 1"/>
    <property type="match status" value="1"/>
</dbReference>
<dbReference type="Pfam" id="PF07525">
    <property type="entry name" value="SOCS_box"/>
    <property type="match status" value="1"/>
</dbReference>
<dbReference type="InterPro" id="IPR036770">
    <property type="entry name" value="Ankyrin_rpt-contain_sf"/>
</dbReference>
<dbReference type="PANTHER" id="PTHR24180:SF45">
    <property type="entry name" value="POLY [ADP-RIBOSE] POLYMERASE TANKYRASE"/>
    <property type="match status" value="1"/>
</dbReference>
<accession>A0A2G8L6V2</accession>
<dbReference type="STRING" id="307972.A0A2G8L6V2"/>
<dbReference type="CDD" id="cd03716">
    <property type="entry name" value="SOCS_ASB_like"/>
    <property type="match status" value="1"/>
</dbReference>
<dbReference type="Gene3D" id="1.10.750.20">
    <property type="entry name" value="SOCS box"/>
    <property type="match status" value="1"/>
</dbReference>
<dbReference type="InterPro" id="IPR002110">
    <property type="entry name" value="Ankyrin_rpt"/>
</dbReference>
<keyword evidence="2 3" id="KW-0040">ANK repeat</keyword>
<reference evidence="5 6" key="1">
    <citation type="journal article" date="2017" name="PLoS Biol.">
        <title>The sea cucumber genome provides insights into morphological evolution and visceral regeneration.</title>
        <authorList>
            <person name="Zhang X."/>
            <person name="Sun L."/>
            <person name="Yuan J."/>
            <person name="Sun Y."/>
            <person name="Gao Y."/>
            <person name="Zhang L."/>
            <person name="Li S."/>
            <person name="Dai H."/>
            <person name="Hamel J.F."/>
            <person name="Liu C."/>
            <person name="Yu Y."/>
            <person name="Liu S."/>
            <person name="Lin W."/>
            <person name="Guo K."/>
            <person name="Jin S."/>
            <person name="Xu P."/>
            <person name="Storey K.B."/>
            <person name="Huan P."/>
            <person name="Zhang T."/>
            <person name="Zhou Y."/>
            <person name="Zhang J."/>
            <person name="Lin C."/>
            <person name="Li X."/>
            <person name="Xing L."/>
            <person name="Huo D."/>
            <person name="Sun M."/>
            <person name="Wang L."/>
            <person name="Mercier A."/>
            <person name="Li F."/>
            <person name="Yang H."/>
            <person name="Xiang J."/>
        </authorList>
    </citation>
    <scope>NUCLEOTIDE SEQUENCE [LARGE SCALE GENOMIC DNA]</scope>
    <source>
        <strain evidence="5">Shaxun</strain>
        <tissue evidence="5">Muscle</tissue>
    </source>
</reference>
<feature type="repeat" description="ANK" evidence="3">
    <location>
        <begin position="93"/>
        <end position="125"/>
    </location>
</feature>
<evidence type="ECO:0000256" key="2">
    <source>
        <dbReference type="ARBA" id="ARBA00023043"/>
    </source>
</evidence>
<dbReference type="SUPFAM" id="SSF158235">
    <property type="entry name" value="SOCS box-like"/>
    <property type="match status" value="1"/>
</dbReference>
<dbReference type="Proteomes" id="UP000230750">
    <property type="component" value="Unassembled WGS sequence"/>
</dbReference>
<dbReference type="EMBL" id="MRZV01000192">
    <property type="protein sequence ID" value="PIK55993.1"/>
    <property type="molecule type" value="Genomic_DNA"/>
</dbReference>
<dbReference type="PROSITE" id="PS50297">
    <property type="entry name" value="ANK_REP_REGION"/>
    <property type="match status" value="3"/>
</dbReference>
<gene>
    <name evidence="5" type="ORF">BSL78_07086</name>
</gene>
<protein>
    <submittedName>
        <fullName evidence="5">Putative ankyrin repeat and SOCS box protein 8 isoform X1</fullName>
    </submittedName>
</protein>